<gene>
    <name evidence="18" type="primary">recG</name>
    <name evidence="18" type="ORF">PRVXT_001343</name>
</gene>
<dbReference type="Pfam" id="PF00270">
    <property type="entry name" value="DEAD"/>
    <property type="match status" value="1"/>
</dbReference>
<dbReference type="InterPro" id="IPR045562">
    <property type="entry name" value="RecG_dom3_C"/>
</dbReference>
<organism evidence="18">
    <name type="scientific">Proteinivorax tanatarense</name>
    <dbReference type="NCBI Taxonomy" id="1260629"/>
    <lineage>
        <taxon>Bacteria</taxon>
        <taxon>Bacillati</taxon>
        <taxon>Bacillota</taxon>
        <taxon>Clostridia</taxon>
        <taxon>Eubacteriales</taxon>
        <taxon>Proteinivoracaceae</taxon>
        <taxon>Proteinivorax</taxon>
    </lineage>
</organism>
<dbReference type="InterPro" id="IPR012340">
    <property type="entry name" value="NA-bd_OB-fold"/>
</dbReference>
<dbReference type="InterPro" id="IPR027417">
    <property type="entry name" value="P-loop_NTPase"/>
</dbReference>
<feature type="domain" description="Helicase C-terminal" evidence="17">
    <location>
        <begin position="453"/>
        <end position="612"/>
    </location>
</feature>
<dbReference type="Gene3D" id="2.40.50.140">
    <property type="entry name" value="Nucleic acid-binding proteins"/>
    <property type="match status" value="1"/>
</dbReference>
<keyword evidence="6 15" id="KW-0347">Helicase</keyword>
<dbReference type="GO" id="GO:0016787">
    <property type="term" value="F:hydrolase activity"/>
    <property type="evidence" value="ECO:0007669"/>
    <property type="project" value="UniProtKB-KW"/>
</dbReference>
<evidence type="ECO:0000256" key="6">
    <source>
        <dbReference type="ARBA" id="ARBA00022806"/>
    </source>
</evidence>
<comment type="catalytic activity">
    <reaction evidence="14 15">
        <text>ATP + H2O = ADP + phosphate + H(+)</text>
        <dbReference type="Rhea" id="RHEA:13065"/>
        <dbReference type="ChEBI" id="CHEBI:15377"/>
        <dbReference type="ChEBI" id="CHEBI:15378"/>
        <dbReference type="ChEBI" id="CHEBI:30616"/>
        <dbReference type="ChEBI" id="CHEBI:43474"/>
        <dbReference type="ChEBI" id="CHEBI:456216"/>
        <dbReference type="EC" id="5.6.2.4"/>
    </reaction>
</comment>
<keyword evidence="3 15" id="KW-0547">Nucleotide-binding</keyword>
<evidence type="ECO:0000256" key="9">
    <source>
        <dbReference type="ARBA" id="ARBA00023172"/>
    </source>
</evidence>
<keyword evidence="10 15" id="KW-0234">DNA repair</keyword>
<dbReference type="GO" id="GO:0006281">
    <property type="term" value="P:DNA repair"/>
    <property type="evidence" value="ECO:0007669"/>
    <property type="project" value="UniProtKB-UniRule"/>
</dbReference>
<name>A0AAU7VQ27_9FIRM</name>
<evidence type="ECO:0000256" key="13">
    <source>
        <dbReference type="ARBA" id="ARBA00034808"/>
    </source>
</evidence>
<keyword evidence="11" id="KW-0413">Isomerase</keyword>
<dbReference type="PANTHER" id="PTHR47964:SF1">
    <property type="entry name" value="ATP-DEPENDENT DNA HELICASE HOMOLOG RECG, CHLOROPLASTIC"/>
    <property type="match status" value="1"/>
</dbReference>
<evidence type="ECO:0000256" key="2">
    <source>
        <dbReference type="ARBA" id="ARBA00017846"/>
    </source>
</evidence>
<evidence type="ECO:0000256" key="5">
    <source>
        <dbReference type="ARBA" id="ARBA00022801"/>
    </source>
</evidence>
<evidence type="ECO:0000256" key="3">
    <source>
        <dbReference type="ARBA" id="ARBA00022741"/>
    </source>
</evidence>
<dbReference type="RefSeq" id="WP_350344899.1">
    <property type="nucleotide sequence ID" value="NZ_CP158367.1"/>
</dbReference>
<dbReference type="GO" id="GO:0005524">
    <property type="term" value="F:ATP binding"/>
    <property type="evidence" value="ECO:0007669"/>
    <property type="project" value="UniProtKB-KW"/>
</dbReference>
<dbReference type="GO" id="GO:0043138">
    <property type="term" value="F:3'-5' DNA helicase activity"/>
    <property type="evidence" value="ECO:0007669"/>
    <property type="project" value="UniProtKB-EC"/>
</dbReference>
<dbReference type="GO" id="GO:0006310">
    <property type="term" value="P:DNA recombination"/>
    <property type="evidence" value="ECO:0007669"/>
    <property type="project" value="UniProtKB-UniRule"/>
</dbReference>
<comment type="catalytic activity">
    <reaction evidence="12 15">
        <text>Couples ATP hydrolysis with the unwinding of duplex DNA by translocating in the 3'-5' direction.</text>
        <dbReference type="EC" id="5.6.2.4"/>
    </reaction>
</comment>
<dbReference type="PROSITE" id="PS51194">
    <property type="entry name" value="HELICASE_CTER"/>
    <property type="match status" value="1"/>
</dbReference>
<evidence type="ECO:0000256" key="14">
    <source>
        <dbReference type="ARBA" id="ARBA00048988"/>
    </source>
</evidence>
<keyword evidence="5 15" id="KW-0378">Hydrolase</keyword>
<comment type="function">
    <text evidence="15">Plays a critical role in recombination and DNA repair. Helps process Holliday junction intermediates to mature products by catalyzing branch migration. Has replication fork regression activity, unwinds stalled or blocked replication forks to make a HJ that can be resolved. Has a DNA unwinding activity characteristic of a DNA helicase with 3'-5' polarity.</text>
</comment>
<dbReference type="Pfam" id="PF19833">
    <property type="entry name" value="RecG_dom3_C"/>
    <property type="match status" value="1"/>
</dbReference>
<evidence type="ECO:0000313" key="18">
    <source>
        <dbReference type="EMBL" id="XBX76165.1"/>
    </source>
</evidence>
<evidence type="ECO:0000256" key="8">
    <source>
        <dbReference type="ARBA" id="ARBA00023125"/>
    </source>
</evidence>
<dbReference type="SMART" id="SM00487">
    <property type="entry name" value="DEXDc"/>
    <property type="match status" value="1"/>
</dbReference>
<dbReference type="InterPro" id="IPR011545">
    <property type="entry name" value="DEAD/DEAH_box_helicase_dom"/>
</dbReference>
<proteinExistence type="inferred from homology"/>
<evidence type="ECO:0000256" key="10">
    <source>
        <dbReference type="ARBA" id="ARBA00023204"/>
    </source>
</evidence>
<evidence type="ECO:0000256" key="1">
    <source>
        <dbReference type="ARBA" id="ARBA00007504"/>
    </source>
</evidence>
<dbReference type="SUPFAM" id="SSF50249">
    <property type="entry name" value="Nucleic acid-binding proteins"/>
    <property type="match status" value="1"/>
</dbReference>
<dbReference type="PROSITE" id="PS51192">
    <property type="entry name" value="HELICASE_ATP_BIND_1"/>
    <property type="match status" value="1"/>
</dbReference>
<dbReference type="InterPro" id="IPR001650">
    <property type="entry name" value="Helicase_C-like"/>
</dbReference>
<sequence>MERDIQYLKGVGPKRARLFRTLGVNTIKDLIFYMPRELETVQDVSAMRNEVEDKAKVSLNGVIVTSPFLRKTRGNLSILSAEVAGNLGRFKLVWFNQPFLKNKIIVGKSISVKGVYNKQYRQITVNEYKFNNALVKNDTKKQTQYFRPIYPVTDGLTQSQIQQCISIAIKKYEHQLVEYLPKEIMEMFNLCEIKKCIISVHNPKSKDEWIEAKKRFIFEEILTFKSALLLGKENISRQSGIKHRLGQSLIDQFSKKLKFKLTEDQQKVITEIIADMTSLKPMNRLLQGDVGSGKTVVAAYSLFLTVCNGYQGAMMVPTEILAEQHYYNLKDFFAFFDINIELLTSSTKGKSESYKRIKNGEVDIIVGTHAILQEKVEFKKLALIVTDEQHRFGVEQRSSLRNKGEHPHVLVMSATPIPRTMSQIIYGDLDISYIKQLPKGRKPIKTYSTTPNNRNRVFDFIKKEISKGQQCYIVCPLVEESDKVSGLAVTQYYDMVKNYFDNVKVGLLHGKMNSRQKEEVMNGFKKGETSILVSTTVIEVGVDVSNANIIVIENSEKFGLSQLHQLRGRVGRGSIQSYCILVCHTNSSTAKQRMKIMTKTVDGFDISEEDLKLRGPGEFFGTRQHGIPEFKHFDMLKHQDYIQPATEAAEVILKNKETESYRLFFDKIKEFAKNYLD</sequence>
<dbReference type="SMART" id="SM00490">
    <property type="entry name" value="HELICc"/>
    <property type="match status" value="1"/>
</dbReference>
<dbReference type="GO" id="GO:0003677">
    <property type="term" value="F:DNA binding"/>
    <property type="evidence" value="ECO:0007669"/>
    <property type="project" value="UniProtKB-KW"/>
</dbReference>
<evidence type="ECO:0000256" key="12">
    <source>
        <dbReference type="ARBA" id="ARBA00034617"/>
    </source>
</evidence>
<dbReference type="AlphaFoldDB" id="A0AAU7VQ27"/>
<feature type="domain" description="Helicase ATP-binding" evidence="16">
    <location>
        <begin position="275"/>
        <end position="434"/>
    </location>
</feature>
<evidence type="ECO:0000256" key="7">
    <source>
        <dbReference type="ARBA" id="ARBA00022840"/>
    </source>
</evidence>
<keyword evidence="9 15" id="KW-0233">DNA recombination</keyword>
<dbReference type="Pfam" id="PF00271">
    <property type="entry name" value="Helicase_C"/>
    <property type="match status" value="1"/>
</dbReference>
<keyword evidence="8" id="KW-0238">DNA-binding</keyword>
<evidence type="ECO:0000259" key="17">
    <source>
        <dbReference type="PROSITE" id="PS51194"/>
    </source>
</evidence>
<reference evidence="18" key="2">
    <citation type="submission" date="2024-06" db="EMBL/GenBank/DDBJ databases">
        <authorList>
            <person name="Petrova K.O."/>
            <person name="Toshchakov S.V."/>
            <person name="Boltjanskaja Y.V."/>
            <person name="Kevbrin V."/>
        </authorList>
    </citation>
    <scope>NUCLEOTIDE SEQUENCE</scope>
    <source>
        <strain evidence="18">Z-910T</strain>
    </source>
</reference>
<dbReference type="InterPro" id="IPR033454">
    <property type="entry name" value="RecG_wedge"/>
</dbReference>
<evidence type="ECO:0000256" key="15">
    <source>
        <dbReference type="RuleBase" id="RU363016"/>
    </source>
</evidence>
<evidence type="ECO:0000256" key="4">
    <source>
        <dbReference type="ARBA" id="ARBA00022763"/>
    </source>
</evidence>
<keyword evidence="7 15" id="KW-0067">ATP-binding</keyword>
<dbReference type="EC" id="5.6.2.4" evidence="13 15"/>
<dbReference type="InterPro" id="IPR047112">
    <property type="entry name" value="RecG/Mfd"/>
</dbReference>
<keyword evidence="4 15" id="KW-0227">DNA damage</keyword>
<dbReference type="NCBIfam" id="NF008168">
    <property type="entry name" value="PRK10917.2-2"/>
    <property type="match status" value="1"/>
</dbReference>
<dbReference type="SUPFAM" id="SSF52540">
    <property type="entry name" value="P-loop containing nucleoside triphosphate hydrolases"/>
    <property type="match status" value="2"/>
</dbReference>
<dbReference type="InterPro" id="IPR004609">
    <property type="entry name" value="ATP-dep_DNA_helicase_RecG"/>
</dbReference>
<dbReference type="CDD" id="cd17992">
    <property type="entry name" value="DEXHc_RecG"/>
    <property type="match status" value="1"/>
</dbReference>
<dbReference type="InterPro" id="IPR014001">
    <property type="entry name" value="Helicase_ATP-bd"/>
</dbReference>
<dbReference type="Gene3D" id="3.40.50.300">
    <property type="entry name" value="P-loop containing nucleotide triphosphate hydrolases"/>
    <property type="match status" value="2"/>
</dbReference>
<accession>A0AAU7VQ27</accession>
<dbReference type="NCBIfam" id="TIGR00643">
    <property type="entry name" value="recG"/>
    <property type="match status" value="1"/>
</dbReference>
<dbReference type="EMBL" id="CP158367">
    <property type="protein sequence ID" value="XBX76165.1"/>
    <property type="molecule type" value="Genomic_DNA"/>
</dbReference>
<comment type="similarity">
    <text evidence="1 15">Belongs to the helicase family. RecG subfamily.</text>
</comment>
<protein>
    <recommendedName>
        <fullName evidence="2 15">ATP-dependent DNA helicase RecG</fullName>
        <ecNumber evidence="13 15">5.6.2.4</ecNumber>
    </recommendedName>
</protein>
<dbReference type="PANTHER" id="PTHR47964">
    <property type="entry name" value="ATP-DEPENDENT DNA HELICASE HOMOLOG RECG, CHLOROPLASTIC"/>
    <property type="match status" value="1"/>
</dbReference>
<reference evidence="18" key="1">
    <citation type="journal article" date="2013" name="Extremophiles">
        <title>Proteinivorax tanatarense gen. nov., sp. nov., an anaerobic, haloalkaliphilic, proteolytic bacterium isolated from a decaying algal bloom, and proposal of Proteinivoraceae fam. nov.</title>
        <authorList>
            <person name="Kevbrin V."/>
            <person name="Boltyanskaya Y."/>
            <person name="Zhilina T."/>
            <person name="Kolganova T."/>
            <person name="Lavrentjeva E."/>
            <person name="Kuznetsov B."/>
        </authorList>
    </citation>
    <scope>NUCLEOTIDE SEQUENCE</scope>
    <source>
        <strain evidence="18">Z-910T</strain>
    </source>
</reference>
<dbReference type="Pfam" id="PF17191">
    <property type="entry name" value="RecG_wedge"/>
    <property type="match status" value="1"/>
</dbReference>
<evidence type="ECO:0000259" key="16">
    <source>
        <dbReference type="PROSITE" id="PS51192"/>
    </source>
</evidence>
<evidence type="ECO:0000256" key="11">
    <source>
        <dbReference type="ARBA" id="ARBA00023235"/>
    </source>
</evidence>
<dbReference type="NCBIfam" id="NF008165">
    <property type="entry name" value="PRK10917.1-3"/>
    <property type="match status" value="1"/>
</dbReference>